<organism evidence="4 5">
    <name type="scientific">Pseudonocardia hydrocarbonoxydans</name>
    <dbReference type="NCBI Taxonomy" id="76726"/>
    <lineage>
        <taxon>Bacteria</taxon>
        <taxon>Bacillati</taxon>
        <taxon>Actinomycetota</taxon>
        <taxon>Actinomycetes</taxon>
        <taxon>Pseudonocardiales</taxon>
        <taxon>Pseudonocardiaceae</taxon>
        <taxon>Pseudonocardia</taxon>
    </lineage>
</organism>
<dbReference type="Pfam" id="PF11181">
    <property type="entry name" value="YflT"/>
    <property type="match status" value="1"/>
</dbReference>
<dbReference type="EMBL" id="BJNG01000038">
    <property type="protein sequence ID" value="GEC21991.1"/>
    <property type="molecule type" value="Genomic_DNA"/>
</dbReference>
<dbReference type="Proteomes" id="UP000320338">
    <property type="component" value="Unassembled WGS sequence"/>
</dbReference>
<keyword evidence="5" id="KW-1185">Reference proteome</keyword>
<name>A0A4Y3WUL9_9PSEU</name>
<gene>
    <name evidence="4" type="ORF">PHY01_42740</name>
</gene>
<evidence type="ECO:0000256" key="1">
    <source>
        <dbReference type="SAM" id="MobiDB-lite"/>
    </source>
</evidence>
<proteinExistence type="predicted"/>
<evidence type="ECO:0000313" key="5">
    <source>
        <dbReference type="Proteomes" id="UP000320338"/>
    </source>
</evidence>
<evidence type="ECO:0000256" key="2">
    <source>
        <dbReference type="SAM" id="Phobius"/>
    </source>
</evidence>
<evidence type="ECO:0000313" key="4">
    <source>
        <dbReference type="EMBL" id="GEC21991.1"/>
    </source>
</evidence>
<keyword evidence="2" id="KW-0812">Transmembrane</keyword>
<protein>
    <recommendedName>
        <fullName evidence="3">General stress protein 17M-like domain-containing protein</fullName>
    </recommendedName>
</protein>
<feature type="domain" description="General stress protein 17M-like" evidence="3">
    <location>
        <begin position="54"/>
        <end position="128"/>
    </location>
</feature>
<keyword evidence="2" id="KW-0472">Membrane</keyword>
<feature type="transmembrane region" description="Helical" evidence="2">
    <location>
        <begin position="135"/>
        <end position="156"/>
    </location>
</feature>
<feature type="region of interest" description="Disordered" evidence="1">
    <location>
        <begin position="14"/>
        <end position="47"/>
    </location>
</feature>
<reference evidence="4 5" key="1">
    <citation type="submission" date="2019-06" db="EMBL/GenBank/DDBJ databases">
        <title>Whole genome shotgun sequence of Pseudonocardia hydrocarbonoxydans NBRC 14498.</title>
        <authorList>
            <person name="Hosoyama A."/>
            <person name="Uohara A."/>
            <person name="Ohji S."/>
            <person name="Ichikawa N."/>
        </authorList>
    </citation>
    <scope>NUCLEOTIDE SEQUENCE [LARGE SCALE GENOMIC DNA]</scope>
    <source>
        <strain evidence="4 5">NBRC 14498</strain>
    </source>
</reference>
<sequence>MGASGTTVQVRALTGRGHLPVHPEEAPVSSPFGGPARTAPGLPNLPTPPTGWPVGSYATYEEAQRAVDHLADSDFPVRDVTIVGVDLMLVERVIGRLTWGRVLMSGAASGAWFGLFVGLLLSLFSGTEGGGFGPILVGLASGVVFGLVFAAVGYGASRGRRDFTSASQMVAGRYDVLCQPRNAEKARELLAKLAMGPAQQS</sequence>
<dbReference type="InterPro" id="IPR025889">
    <property type="entry name" value="GSP17M-like_dom"/>
</dbReference>
<dbReference type="AlphaFoldDB" id="A0A4Y3WUL9"/>
<comment type="caution">
    <text evidence="4">The sequence shown here is derived from an EMBL/GenBank/DDBJ whole genome shotgun (WGS) entry which is preliminary data.</text>
</comment>
<evidence type="ECO:0000259" key="3">
    <source>
        <dbReference type="Pfam" id="PF11181"/>
    </source>
</evidence>
<keyword evidence="2" id="KW-1133">Transmembrane helix</keyword>
<feature type="transmembrane region" description="Helical" evidence="2">
    <location>
        <begin position="102"/>
        <end position="123"/>
    </location>
</feature>
<accession>A0A4Y3WUL9</accession>